<evidence type="ECO:0000313" key="2">
    <source>
        <dbReference type="EMBL" id="OCB84866.1"/>
    </source>
</evidence>
<comment type="caution">
    <text evidence="2">The sequence shown here is derived from an EMBL/GenBank/DDBJ whole genome shotgun (WGS) entry which is preliminary data.</text>
</comment>
<evidence type="ECO:0000256" key="1">
    <source>
        <dbReference type="SAM" id="Phobius"/>
    </source>
</evidence>
<keyword evidence="1" id="KW-0812">Transmembrane</keyword>
<dbReference type="AlphaFoldDB" id="A0A9Q5HRW2"/>
<feature type="transmembrane region" description="Helical" evidence="1">
    <location>
        <begin position="77"/>
        <end position="99"/>
    </location>
</feature>
<protein>
    <submittedName>
        <fullName evidence="2">Uncharacterized protein</fullName>
    </submittedName>
</protein>
<sequence length="109" mass="11796">MSAPPQSPLSAVFLLHIALEVPVAIQGIWSPANLPFLDLNNTTLVILKLYAALCFASCVAAILCYPLPDFLPGKRAFAIALTVYHCIASTILIQSPRFIPHTFGDLFEA</sequence>
<evidence type="ECO:0000313" key="3">
    <source>
        <dbReference type="Proteomes" id="UP000757232"/>
    </source>
</evidence>
<keyword evidence="1" id="KW-0472">Membrane</keyword>
<reference evidence="2" key="1">
    <citation type="submission" date="2016-06" db="EMBL/GenBank/DDBJ databases">
        <title>Draft Genome sequence of the fungus Inonotus baumii.</title>
        <authorList>
            <person name="Zhu H."/>
            <person name="Lin W."/>
        </authorList>
    </citation>
    <scope>NUCLEOTIDE SEQUENCE</scope>
    <source>
        <strain evidence="2">821</strain>
    </source>
</reference>
<dbReference type="Proteomes" id="UP000757232">
    <property type="component" value="Unassembled WGS sequence"/>
</dbReference>
<name>A0A9Q5HRW2_SANBA</name>
<feature type="transmembrane region" description="Helical" evidence="1">
    <location>
        <begin position="43"/>
        <end position="65"/>
    </location>
</feature>
<dbReference type="EMBL" id="LNZH02000213">
    <property type="protein sequence ID" value="OCB84866.1"/>
    <property type="molecule type" value="Genomic_DNA"/>
</dbReference>
<organism evidence="2 3">
    <name type="scientific">Sanghuangporus baumii</name>
    <name type="common">Phellinus baumii</name>
    <dbReference type="NCBI Taxonomy" id="108892"/>
    <lineage>
        <taxon>Eukaryota</taxon>
        <taxon>Fungi</taxon>
        <taxon>Dikarya</taxon>
        <taxon>Basidiomycota</taxon>
        <taxon>Agaricomycotina</taxon>
        <taxon>Agaricomycetes</taxon>
        <taxon>Hymenochaetales</taxon>
        <taxon>Hymenochaetaceae</taxon>
        <taxon>Sanghuangporus</taxon>
    </lineage>
</organism>
<keyword evidence="1" id="KW-1133">Transmembrane helix</keyword>
<gene>
    <name evidence="2" type="ORF">A7U60_g8087</name>
</gene>
<keyword evidence="3" id="KW-1185">Reference proteome</keyword>
<accession>A0A9Q5HRW2</accession>
<dbReference type="OrthoDB" id="2550823at2759"/>
<proteinExistence type="predicted"/>